<dbReference type="GO" id="GO:0006957">
    <property type="term" value="P:complement activation, alternative pathway"/>
    <property type="evidence" value="ECO:0007669"/>
    <property type="project" value="UniProtKB-KW"/>
</dbReference>
<evidence type="ECO:0000256" key="16">
    <source>
        <dbReference type="ARBA" id="ARBA00023136"/>
    </source>
</evidence>
<dbReference type="SUPFAM" id="SSF57196">
    <property type="entry name" value="EGF/Laminin"/>
    <property type="match status" value="1"/>
</dbReference>
<gene>
    <name evidence="26" type="primary">C9</name>
</gene>
<evidence type="ECO:0000256" key="6">
    <source>
        <dbReference type="ARBA" id="ARBA00022525"/>
    </source>
</evidence>
<feature type="chain" id="PRO_5031252682" description="Complement component C9" evidence="24">
    <location>
        <begin position="40"/>
        <end position="621"/>
    </location>
</feature>
<keyword evidence="10" id="KW-0812">Transmembrane</keyword>
<keyword evidence="18" id="KW-0179">Complement alternate pathway</keyword>
<evidence type="ECO:0000256" key="7">
    <source>
        <dbReference type="ARBA" id="ARBA00022536"/>
    </source>
</evidence>
<dbReference type="AlphaFoldDB" id="A0A7N5K3J3"/>
<dbReference type="Gene3D" id="4.10.400.10">
    <property type="entry name" value="Low-density Lipoprotein Receptor"/>
    <property type="match status" value="1"/>
</dbReference>
<evidence type="ECO:0000256" key="20">
    <source>
        <dbReference type="ARBA" id="ARBA00023298"/>
    </source>
</evidence>
<comment type="similarity">
    <text evidence="3">Belongs to the complement C6/C7/C8/C9 family.</text>
</comment>
<reference evidence="26" key="3">
    <citation type="submission" date="2025-09" db="UniProtKB">
        <authorList>
            <consortium name="Ensembl"/>
        </authorList>
    </citation>
    <scope>IDENTIFICATION</scope>
</reference>
<proteinExistence type="inferred from homology"/>
<evidence type="ECO:0000256" key="8">
    <source>
        <dbReference type="ARBA" id="ARBA00022537"/>
    </source>
</evidence>
<dbReference type="PROSITE" id="PS51412">
    <property type="entry name" value="MACPF_2"/>
    <property type="match status" value="1"/>
</dbReference>
<dbReference type="InterPro" id="IPR036383">
    <property type="entry name" value="TSP1_rpt_sf"/>
</dbReference>
<evidence type="ECO:0000256" key="22">
    <source>
        <dbReference type="ARBA" id="ARBA00093512"/>
    </source>
</evidence>
<keyword evidence="5" id="KW-1134">Transmembrane beta strand</keyword>
<evidence type="ECO:0000256" key="17">
    <source>
        <dbReference type="ARBA" id="ARBA00023157"/>
    </source>
</evidence>
<dbReference type="GeneTree" id="ENSGT00940000159777"/>
<dbReference type="InterPro" id="IPR002172">
    <property type="entry name" value="LDrepeatLR_classA_rpt"/>
</dbReference>
<dbReference type="GO" id="GO:0051260">
    <property type="term" value="P:protein homooligomerization"/>
    <property type="evidence" value="ECO:0007669"/>
    <property type="project" value="Ensembl"/>
</dbReference>
<comment type="caution">
    <text evidence="23">Lacks conserved residue(s) required for the propagation of feature annotation.</text>
</comment>
<dbReference type="SMART" id="SM00209">
    <property type="entry name" value="TSP1"/>
    <property type="match status" value="1"/>
</dbReference>
<keyword evidence="20" id="KW-1053">Target membrane</keyword>
<dbReference type="Proteomes" id="UP000008912">
    <property type="component" value="Unassembled WGS sequence"/>
</dbReference>
<dbReference type="GO" id="GO:0006958">
    <property type="term" value="P:complement activation, classical pathway"/>
    <property type="evidence" value="ECO:0007669"/>
    <property type="project" value="UniProtKB-KW"/>
</dbReference>
<keyword evidence="6" id="KW-0964">Secreted</keyword>
<dbReference type="Gene3D" id="2.10.25.10">
    <property type="entry name" value="Laminin"/>
    <property type="match status" value="1"/>
</dbReference>
<dbReference type="PROSITE" id="PS01209">
    <property type="entry name" value="LDLRA_1"/>
    <property type="match status" value="1"/>
</dbReference>
<dbReference type="PANTHER" id="PTHR45742">
    <property type="entry name" value="COMPLEMENT COMPONENT C6"/>
    <property type="match status" value="1"/>
</dbReference>
<evidence type="ECO:0000256" key="13">
    <source>
        <dbReference type="ARBA" id="ARBA00022859"/>
    </source>
</evidence>
<evidence type="ECO:0000256" key="11">
    <source>
        <dbReference type="ARBA" id="ARBA00022729"/>
    </source>
</evidence>
<keyword evidence="17 23" id="KW-1015">Disulfide bond</keyword>
<dbReference type="SUPFAM" id="SSF82895">
    <property type="entry name" value="TSP-1 type 1 repeat"/>
    <property type="match status" value="1"/>
</dbReference>
<dbReference type="PROSITE" id="PS00279">
    <property type="entry name" value="MACPF_1"/>
    <property type="match status" value="1"/>
</dbReference>
<dbReference type="GO" id="GO:0044218">
    <property type="term" value="C:other organism cell membrane"/>
    <property type="evidence" value="ECO:0007669"/>
    <property type="project" value="UniProtKB-KW"/>
</dbReference>
<sequence length="621" mass="69367">MPCGTCLAIPHRAAPPEQMSAGQWFAFALCILEISVLTAGPTPSYAPQITQDNERPLPIDCRMSSWSEWSECDPCLKQMFRSRSIEIFGQYNGQKCVDALGDRRQCEPTEACADVEEDCGNDFKCGTGNPCVPLAHRGLLCALRTEKKEARFHTLAFASAKGAGQTAVCKCCAKSSTVCPFPPPIVKVHLPTSGRERKSGVRHAASFLILIAGRCIKRRLLCNGDNDCGDFSDEDDCESDPRPPCRERAVEESELARTAGYGINILGMDPLSTPFDNEYYNGLCDRVRDGNTLVYYRRPWNVASLAYETKADKSFRTEYYEEQMEAFKRIVQQKTSNFNADITLKFTPIEAIEKSKSIPKESPDKKDSSLTNAESKFRFTYSKNETYQLFLTHSSKKEKVFLHVKGLIHLGRFVMRGRDAMLTTTFLDDIKALPATYAKGEYFAFLETYGTHYSSSGSLGGFYELIYVLDKASMEEKVNITRDGIIDDVISLIRGGTQKYAYELKEKLLKGPETVDMTDFVNWATSLNDAPVLINQKLSPIYNLVPVKIKDAHLKKQNLENALEDYLSEFSVRKCDPCQNGGTVILLEGECLCSCPIAFTGIACETSKGKNLDSFPKNIHK</sequence>
<keyword evidence="12" id="KW-0204">Cytolysis</keyword>
<dbReference type="PANTHER" id="PTHR45742:SF3">
    <property type="entry name" value="COMPLEMENT COMPONENT C9"/>
    <property type="match status" value="1"/>
</dbReference>
<dbReference type="InterPro" id="IPR020864">
    <property type="entry name" value="MACPF"/>
</dbReference>
<dbReference type="InterPro" id="IPR000742">
    <property type="entry name" value="EGF"/>
</dbReference>
<keyword evidence="9" id="KW-0399">Innate immunity</keyword>
<evidence type="ECO:0000256" key="2">
    <source>
        <dbReference type="ARBA" id="ARBA00004613"/>
    </source>
</evidence>
<evidence type="ECO:0000256" key="23">
    <source>
        <dbReference type="PROSITE-ProRule" id="PRU00124"/>
    </source>
</evidence>
<dbReference type="GO" id="GO:0160257">
    <property type="term" value="P:complement activation, GZMK pathway"/>
    <property type="evidence" value="ECO:0007669"/>
    <property type="project" value="Ensembl"/>
</dbReference>
<feature type="disulfide bond" evidence="23">
    <location>
        <begin position="222"/>
        <end position="237"/>
    </location>
</feature>
<dbReference type="InterPro" id="IPR023415">
    <property type="entry name" value="LDLR_class-A_CS"/>
</dbReference>
<keyword evidence="27" id="KW-1185">Reference proteome</keyword>
<reference evidence="26 27" key="1">
    <citation type="journal article" date="2010" name="Nature">
        <title>The sequence and de novo assembly of the giant panda genome.</title>
        <authorList>
            <person name="Li R."/>
            <person name="Fan W."/>
            <person name="Tian G."/>
            <person name="Zhu H."/>
            <person name="He L."/>
            <person name="Cai J."/>
            <person name="Huang Q."/>
            <person name="Cai Q."/>
            <person name="Li B."/>
            <person name="Bai Y."/>
            <person name="Zhang Z."/>
            <person name="Zhang Y."/>
            <person name="Wang W."/>
            <person name="Li J."/>
            <person name="Wei F."/>
            <person name="Li H."/>
            <person name="Jian M."/>
            <person name="Li J."/>
            <person name="Zhang Z."/>
            <person name="Nielsen R."/>
            <person name="Li D."/>
            <person name="Gu W."/>
            <person name="Yang Z."/>
            <person name="Xuan Z."/>
            <person name="Ryder O.A."/>
            <person name="Leung F.C."/>
            <person name="Zhou Y."/>
            <person name="Cao J."/>
            <person name="Sun X."/>
            <person name="Fu Y."/>
            <person name="Fang X."/>
            <person name="Guo X."/>
            <person name="Wang B."/>
            <person name="Hou R."/>
            <person name="Shen F."/>
            <person name="Mu B."/>
            <person name="Ni P."/>
            <person name="Lin R."/>
            <person name="Qian W."/>
            <person name="Wang G."/>
            <person name="Yu C."/>
            <person name="Nie W."/>
            <person name="Wang J."/>
            <person name="Wu Z."/>
            <person name="Liang H."/>
            <person name="Min J."/>
            <person name="Wu Q."/>
            <person name="Cheng S."/>
            <person name="Ruan J."/>
            <person name="Wang M."/>
            <person name="Shi Z."/>
            <person name="Wen M."/>
            <person name="Liu B."/>
            <person name="Ren X."/>
            <person name="Zheng H."/>
            <person name="Dong D."/>
            <person name="Cook K."/>
            <person name="Shan G."/>
            <person name="Zhang H."/>
            <person name="Kosiol C."/>
            <person name="Xie X."/>
            <person name="Lu Z."/>
            <person name="Zheng H."/>
            <person name="Li Y."/>
            <person name="Steiner C.C."/>
            <person name="Lam T.T."/>
            <person name="Lin S."/>
            <person name="Zhang Q."/>
            <person name="Li G."/>
            <person name="Tian J."/>
            <person name="Gong T."/>
            <person name="Liu H."/>
            <person name="Zhang D."/>
            <person name="Fang L."/>
            <person name="Ye C."/>
            <person name="Zhang J."/>
            <person name="Hu W."/>
            <person name="Xu A."/>
            <person name="Ren Y."/>
            <person name="Zhang G."/>
            <person name="Bruford M.W."/>
            <person name="Li Q."/>
            <person name="Ma L."/>
            <person name="Guo Y."/>
            <person name="An N."/>
            <person name="Hu Y."/>
            <person name="Zheng Y."/>
            <person name="Shi Y."/>
            <person name="Li Z."/>
            <person name="Liu Q."/>
            <person name="Chen Y."/>
            <person name="Zhao J."/>
            <person name="Qu N."/>
            <person name="Zhao S."/>
            <person name="Tian F."/>
            <person name="Wang X."/>
            <person name="Wang H."/>
            <person name="Xu L."/>
            <person name="Liu X."/>
            <person name="Vinar T."/>
            <person name="Wang Y."/>
            <person name="Lam T.W."/>
            <person name="Yiu S.M."/>
            <person name="Liu S."/>
            <person name="Zhang H."/>
            <person name="Li D."/>
            <person name="Huang Y."/>
            <person name="Wang X."/>
            <person name="Yang G."/>
            <person name="Jiang Z."/>
            <person name="Wang J."/>
            <person name="Qin N."/>
            <person name="Li L."/>
            <person name="Li J."/>
            <person name="Bolund L."/>
            <person name="Kristiansen K."/>
            <person name="Wong G.K."/>
            <person name="Olson M."/>
            <person name="Zhang X."/>
            <person name="Li S."/>
            <person name="Yang H."/>
            <person name="Wang J."/>
            <person name="Wang J."/>
        </authorList>
    </citation>
    <scope>NUCLEOTIDE SEQUENCE [LARGE SCALE GENOMIC DNA]</scope>
</reference>
<dbReference type="CDD" id="cd00112">
    <property type="entry name" value="LDLa"/>
    <property type="match status" value="1"/>
</dbReference>
<evidence type="ECO:0000256" key="1">
    <source>
        <dbReference type="ARBA" id="ARBA00004276"/>
    </source>
</evidence>
<keyword evidence="7" id="KW-0245">EGF-like domain</keyword>
<dbReference type="PROSITE" id="PS50068">
    <property type="entry name" value="LDLRA_2"/>
    <property type="match status" value="1"/>
</dbReference>
<dbReference type="Pfam" id="PF00057">
    <property type="entry name" value="Ldl_recept_a"/>
    <property type="match status" value="1"/>
</dbReference>
<evidence type="ECO:0000256" key="21">
    <source>
        <dbReference type="ARBA" id="ARBA00093294"/>
    </source>
</evidence>
<evidence type="ECO:0000256" key="9">
    <source>
        <dbReference type="ARBA" id="ARBA00022588"/>
    </source>
</evidence>
<keyword evidence="13" id="KW-0391">Immunity</keyword>
<comment type="subcellular location">
    <subcellularLocation>
        <location evidence="2">Secreted</location>
    </subcellularLocation>
    <subcellularLocation>
        <location evidence="1">Target cell membrane</location>
        <topology evidence="1">Multi-pass membrane protein</topology>
    </subcellularLocation>
</comment>
<evidence type="ECO:0000256" key="4">
    <source>
        <dbReference type="ARBA" id="ARBA00018261"/>
    </source>
</evidence>
<evidence type="ECO:0000313" key="26">
    <source>
        <dbReference type="Ensembl" id="ENSAMEP00000034533.1"/>
    </source>
</evidence>
<dbReference type="GO" id="GO:1902495">
    <property type="term" value="C:transmembrane transporter complex"/>
    <property type="evidence" value="ECO:0007669"/>
    <property type="project" value="Ensembl"/>
</dbReference>
<dbReference type="PROSITE" id="PS00022">
    <property type="entry name" value="EGF_1"/>
    <property type="match status" value="1"/>
</dbReference>
<dbReference type="PROSITE" id="PS50092">
    <property type="entry name" value="TSP1"/>
    <property type="match status" value="1"/>
</dbReference>
<dbReference type="GO" id="GO:0005579">
    <property type="term" value="C:membrane attack complex"/>
    <property type="evidence" value="ECO:0007669"/>
    <property type="project" value="UniProtKB-KW"/>
</dbReference>
<dbReference type="FunFam" id="2.20.100.10:FF:000089">
    <property type="entry name" value="Complement component C9"/>
    <property type="match status" value="1"/>
</dbReference>
<dbReference type="InterPro" id="IPR001862">
    <property type="entry name" value="MAC_perforin"/>
</dbReference>
<protein>
    <recommendedName>
        <fullName evidence="4">Complement component C9</fullName>
    </recommendedName>
</protein>
<dbReference type="Gene3D" id="2.20.100.10">
    <property type="entry name" value="Thrombospondin type-1 (TSP1) repeat"/>
    <property type="match status" value="1"/>
</dbReference>
<dbReference type="Pfam" id="PF01823">
    <property type="entry name" value="MACPF"/>
    <property type="match status" value="2"/>
</dbReference>
<keyword evidence="15" id="KW-0473">Membrane attack complex</keyword>
<accession>A0A7N5K3J3</accession>
<dbReference type="InParanoid" id="A0A7N5K3J3"/>
<dbReference type="InterPro" id="IPR000884">
    <property type="entry name" value="TSP1_rpt"/>
</dbReference>
<dbReference type="Ensembl" id="ENSAMET00000029231.1">
    <property type="protein sequence ID" value="ENSAMEP00000034533.1"/>
    <property type="gene ID" value="ENSAMEG00000017094.2"/>
</dbReference>
<keyword evidence="11 24" id="KW-0732">Signal</keyword>
<feature type="signal peptide" evidence="24">
    <location>
        <begin position="1"/>
        <end position="39"/>
    </location>
</feature>
<evidence type="ECO:0000256" key="5">
    <source>
        <dbReference type="ARBA" id="ARBA00022452"/>
    </source>
</evidence>
<dbReference type="GO" id="GO:0005615">
    <property type="term" value="C:extracellular space"/>
    <property type="evidence" value="ECO:0007669"/>
    <property type="project" value="Ensembl"/>
</dbReference>
<keyword evidence="14" id="KW-0180">Complement pathway</keyword>
<keyword evidence="16" id="KW-0472">Membrane</keyword>
<dbReference type="SUPFAM" id="SSF57424">
    <property type="entry name" value="LDL receptor-like module"/>
    <property type="match status" value="1"/>
</dbReference>
<evidence type="ECO:0000256" key="14">
    <source>
        <dbReference type="ARBA" id="ARBA00022875"/>
    </source>
</evidence>
<evidence type="ECO:0000256" key="18">
    <source>
        <dbReference type="ARBA" id="ARBA00023162"/>
    </source>
</evidence>
<evidence type="ECO:0000256" key="15">
    <source>
        <dbReference type="ARBA" id="ARBA00023058"/>
    </source>
</evidence>
<dbReference type="SMART" id="SM00192">
    <property type="entry name" value="LDLa"/>
    <property type="match status" value="1"/>
</dbReference>
<evidence type="ECO:0000256" key="12">
    <source>
        <dbReference type="ARBA" id="ARBA00022852"/>
    </source>
</evidence>
<dbReference type="InterPro" id="IPR036055">
    <property type="entry name" value="LDL_receptor-like_sf"/>
</dbReference>
<dbReference type="SMART" id="SM00457">
    <property type="entry name" value="MACPF"/>
    <property type="match status" value="1"/>
</dbReference>
<evidence type="ECO:0000256" key="3">
    <source>
        <dbReference type="ARBA" id="ARBA00009214"/>
    </source>
</evidence>
<evidence type="ECO:0000256" key="24">
    <source>
        <dbReference type="SAM" id="SignalP"/>
    </source>
</evidence>
<comment type="function">
    <text evidence="21">Pore-forming component of the membrane attack complex (MAC), a multiprotein complex activated by the complement cascade, which inserts into a target cell membrane and forms a pore, leading to target cell membrane rupture and cell lysis. The MAC is initiated by proteolytic cleavage of C5 into complement C5b in response to the classical, alternative, lectin and GZMK complement pathways. The complement pathways consist in a cascade of proteins that leads to phagocytosis and breakdown of pathogens and signaling that strengthens the adaptive immune system. Constitutes the pore-forming subunit of the MAC complex: during MAC assembly, C9 associates with the C5b8 intermediate complex, and polymerizes to complete the pore.</text>
</comment>
<feature type="domain" description="MACPF" evidence="25">
    <location>
        <begin position="241"/>
        <end position="574"/>
    </location>
</feature>
<keyword evidence="8" id="KW-1052">Target cell membrane</keyword>
<name>A0A7N5K3J3_AILME</name>
<evidence type="ECO:0000256" key="10">
    <source>
        <dbReference type="ARBA" id="ARBA00022692"/>
    </source>
</evidence>
<evidence type="ECO:0000256" key="19">
    <source>
        <dbReference type="ARBA" id="ARBA00023180"/>
    </source>
</evidence>
<evidence type="ECO:0000259" key="25">
    <source>
        <dbReference type="PROSITE" id="PS51412"/>
    </source>
</evidence>
<reference evidence="26" key="2">
    <citation type="submission" date="2025-08" db="UniProtKB">
        <authorList>
            <consortium name="Ensembl"/>
        </authorList>
    </citation>
    <scope>IDENTIFICATION</scope>
</reference>
<comment type="subunit">
    <text evidence="22">Homooligomer; about 20 C9 chains oligomerize to give rise to a huge beta-barrel that forms a 100 Angstrom diameter pore in target membranes. Component of the membrane attack complex (MAC), composed of complement C5b, C6, C7, C8A, C8B, C8G and multiple copies of the pore-forming subunit C9.</text>
</comment>
<dbReference type="GO" id="GO:0031640">
    <property type="term" value="P:killing of cells of another organism"/>
    <property type="evidence" value="ECO:0007669"/>
    <property type="project" value="UniProtKB-KW"/>
</dbReference>
<evidence type="ECO:0000313" key="27">
    <source>
        <dbReference type="Proteomes" id="UP000008912"/>
    </source>
</evidence>
<dbReference type="InterPro" id="IPR020863">
    <property type="entry name" value="MACPF_CS"/>
</dbReference>
<dbReference type="FunFam" id="2.10.25.10:FF:000766">
    <property type="entry name" value="Complement component C9"/>
    <property type="match status" value="1"/>
</dbReference>
<dbReference type="PRINTS" id="PR00764">
    <property type="entry name" value="COMPLEMENTC9"/>
</dbReference>
<keyword evidence="19" id="KW-0325">Glycoprotein</keyword>
<organism evidence="26 27">
    <name type="scientific">Ailuropoda melanoleuca</name>
    <name type="common">Giant panda</name>
    <dbReference type="NCBI Taxonomy" id="9646"/>
    <lineage>
        <taxon>Eukaryota</taxon>
        <taxon>Metazoa</taxon>
        <taxon>Chordata</taxon>
        <taxon>Craniata</taxon>
        <taxon>Vertebrata</taxon>
        <taxon>Euteleostomi</taxon>
        <taxon>Mammalia</taxon>
        <taxon>Eutheria</taxon>
        <taxon>Laurasiatheria</taxon>
        <taxon>Carnivora</taxon>
        <taxon>Caniformia</taxon>
        <taxon>Ursidae</taxon>
        <taxon>Ailuropoda</taxon>
    </lineage>
</organism>